<protein>
    <submittedName>
        <fullName evidence="1">Uncharacterized protein</fullName>
    </submittedName>
</protein>
<accession>A0ACB8QGB0</accession>
<proteinExistence type="predicted"/>
<keyword evidence="2" id="KW-1185">Reference proteome</keyword>
<gene>
    <name evidence="1" type="ORF">K488DRAFT_72029</name>
</gene>
<comment type="caution">
    <text evidence="1">The sequence shown here is derived from an EMBL/GenBank/DDBJ whole genome shotgun (WGS) entry which is preliminary data.</text>
</comment>
<dbReference type="Proteomes" id="UP000814128">
    <property type="component" value="Unassembled WGS sequence"/>
</dbReference>
<name>A0ACB8QGB0_9AGAM</name>
<organism evidence="1 2">
    <name type="scientific">Vararia minispora EC-137</name>
    <dbReference type="NCBI Taxonomy" id="1314806"/>
    <lineage>
        <taxon>Eukaryota</taxon>
        <taxon>Fungi</taxon>
        <taxon>Dikarya</taxon>
        <taxon>Basidiomycota</taxon>
        <taxon>Agaricomycotina</taxon>
        <taxon>Agaricomycetes</taxon>
        <taxon>Russulales</taxon>
        <taxon>Lachnocladiaceae</taxon>
        <taxon>Vararia</taxon>
    </lineage>
</organism>
<dbReference type="EMBL" id="MU273612">
    <property type="protein sequence ID" value="KAI0030625.1"/>
    <property type="molecule type" value="Genomic_DNA"/>
</dbReference>
<evidence type="ECO:0000313" key="1">
    <source>
        <dbReference type="EMBL" id="KAI0030625.1"/>
    </source>
</evidence>
<sequence length="304" mass="33828">MSMARVSRQWRSAALASPDLWTRIPLWCTGWVRTMLVRAHSRPMTMLYADHYTCGDACHPSEEAIALLAAAPTLRAIVCEEADDRTYAYPVRGERASDLFNTMMHIVRARPPMLDSISIMGTAGAQVVLNPVQWVLNIPALRSLELTNCLLFLAAPVPWAALHTLVLQDCAMWPSSTLMVSALASPGLRSLRRLESRWTDARRSSVVWYENMKTWAEVILDTAFRKVALPDLQTLVFQDVFPIVLCLLQHTALPPTADVFLTSGWFPDVPAAQAAAVALSQHLAPDPAQPRVHDCLRCQPCRYG</sequence>
<reference evidence="1" key="1">
    <citation type="submission" date="2021-02" db="EMBL/GenBank/DDBJ databases">
        <authorList>
            <consortium name="DOE Joint Genome Institute"/>
            <person name="Ahrendt S."/>
            <person name="Looney B.P."/>
            <person name="Miyauchi S."/>
            <person name="Morin E."/>
            <person name="Drula E."/>
            <person name="Courty P.E."/>
            <person name="Chicoki N."/>
            <person name="Fauchery L."/>
            <person name="Kohler A."/>
            <person name="Kuo A."/>
            <person name="Labutti K."/>
            <person name="Pangilinan J."/>
            <person name="Lipzen A."/>
            <person name="Riley R."/>
            <person name="Andreopoulos W."/>
            <person name="He G."/>
            <person name="Johnson J."/>
            <person name="Barry K.W."/>
            <person name="Grigoriev I.V."/>
            <person name="Nagy L."/>
            <person name="Hibbett D."/>
            <person name="Henrissat B."/>
            <person name="Matheny P.B."/>
            <person name="Labbe J."/>
            <person name="Martin F."/>
        </authorList>
    </citation>
    <scope>NUCLEOTIDE SEQUENCE</scope>
    <source>
        <strain evidence="1">EC-137</strain>
    </source>
</reference>
<reference evidence="1" key="2">
    <citation type="journal article" date="2022" name="New Phytol.">
        <title>Evolutionary transition to the ectomycorrhizal habit in the genomes of a hyperdiverse lineage of mushroom-forming fungi.</title>
        <authorList>
            <person name="Looney B."/>
            <person name="Miyauchi S."/>
            <person name="Morin E."/>
            <person name="Drula E."/>
            <person name="Courty P.E."/>
            <person name="Kohler A."/>
            <person name="Kuo A."/>
            <person name="LaButti K."/>
            <person name="Pangilinan J."/>
            <person name="Lipzen A."/>
            <person name="Riley R."/>
            <person name="Andreopoulos W."/>
            <person name="He G."/>
            <person name="Johnson J."/>
            <person name="Nolan M."/>
            <person name="Tritt A."/>
            <person name="Barry K.W."/>
            <person name="Grigoriev I.V."/>
            <person name="Nagy L.G."/>
            <person name="Hibbett D."/>
            <person name="Henrissat B."/>
            <person name="Matheny P.B."/>
            <person name="Labbe J."/>
            <person name="Martin F.M."/>
        </authorList>
    </citation>
    <scope>NUCLEOTIDE SEQUENCE</scope>
    <source>
        <strain evidence="1">EC-137</strain>
    </source>
</reference>
<evidence type="ECO:0000313" key="2">
    <source>
        <dbReference type="Proteomes" id="UP000814128"/>
    </source>
</evidence>